<accession>A0A3M7TQY9</accession>
<keyword evidence="3 4" id="KW-0732">Signal</keyword>
<keyword evidence="2" id="KW-0813">Transport</keyword>
<evidence type="ECO:0000313" key="6">
    <source>
        <dbReference type="Proteomes" id="UP000278746"/>
    </source>
</evidence>
<organism evidence="5 6">
    <name type="scientific">Alteribacter keqinensis</name>
    <dbReference type="NCBI Taxonomy" id="2483800"/>
    <lineage>
        <taxon>Bacteria</taxon>
        <taxon>Bacillati</taxon>
        <taxon>Bacillota</taxon>
        <taxon>Bacilli</taxon>
        <taxon>Bacillales</taxon>
        <taxon>Bacillaceae</taxon>
        <taxon>Alteribacter</taxon>
    </lineage>
</organism>
<evidence type="ECO:0000256" key="2">
    <source>
        <dbReference type="ARBA" id="ARBA00022448"/>
    </source>
</evidence>
<feature type="chain" id="PRO_5038555077" evidence="4">
    <location>
        <begin position="25"/>
        <end position="430"/>
    </location>
</feature>
<dbReference type="AlphaFoldDB" id="A0A3M7TQY9"/>
<proteinExistence type="inferred from homology"/>
<evidence type="ECO:0000256" key="1">
    <source>
        <dbReference type="ARBA" id="ARBA00008520"/>
    </source>
</evidence>
<dbReference type="GO" id="GO:0055052">
    <property type="term" value="C:ATP-binding cassette (ABC) transporter complex, substrate-binding subunit-containing"/>
    <property type="evidence" value="ECO:0007669"/>
    <property type="project" value="TreeGrafter"/>
</dbReference>
<dbReference type="InterPro" id="IPR006059">
    <property type="entry name" value="SBP"/>
</dbReference>
<dbReference type="PANTHER" id="PTHR30061:SF50">
    <property type="entry name" value="MALTOSE_MALTODEXTRIN-BINDING PERIPLASMIC PROTEIN"/>
    <property type="match status" value="1"/>
</dbReference>
<dbReference type="CDD" id="cd13585">
    <property type="entry name" value="PBP2_TMBP_like"/>
    <property type="match status" value="1"/>
</dbReference>
<protein>
    <submittedName>
        <fullName evidence="5">Sugar ABC transporter substrate-binding protein</fullName>
    </submittedName>
</protein>
<dbReference type="EMBL" id="RHIB01000002">
    <property type="protein sequence ID" value="RNA67677.1"/>
    <property type="molecule type" value="Genomic_DNA"/>
</dbReference>
<dbReference type="Proteomes" id="UP000278746">
    <property type="component" value="Unassembled WGS sequence"/>
</dbReference>
<dbReference type="Gene3D" id="3.40.190.10">
    <property type="entry name" value="Periplasmic binding protein-like II"/>
    <property type="match status" value="2"/>
</dbReference>
<dbReference type="GO" id="GO:0015768">
    <property type="term" value="P:maltose transport"/>
    <property type="evidence" value="ECO:0007669"/>
    <property type="project" value="TreeGrafter"/>
</dbReference>
<feature type="signal peptide" evidence="4">
    <location>
        <begin position="1"/>
        <end position="24"/>
    </location>
</feature>
<dbReference type="SUPFAM" id="SSF53850">
    <property type="entry name" value="Periplasmic binding protein-like II"/>
    <property type="match status" value="1"/>
</dbReference>
<sequence length="430" mass="48013">MKRGAVRMKKSWLPIALSSMFVLGACGGGEADGDTSASGENDGEDVSIRYFHPGADQPGTRDGIEEMIERFEEENPNINVELETVGWGDAYQKLVTDISSGQAPDVFFGGTRWVPAFALMDALLPLDDYASDRIGLYHEPLQRNVTINDSIYAIPRAFSTRTLIYRTDLIDEPPTTWDELIETAQTVQEENEGIYGLGISGASHISTVEQLMNYVYQNEGAVFNEDGDITLTEPEFVEALEFYADLYREHGVVPNPLEYNREELPTLFAQGRIAMYVIGPWGRNMMGLEPDNEEAPYDNAPLPEGKQMANIFGSDSIMISNNTDHPDEAWEFLEFISQPEEQKLYDLDQGLVPIQIDEAEEPEFHEDPFFATYVESIEFGHEAPKPAAWEPFQDIISEAVQKTLNGSDAKEALQEAARKIEEQGLTPSGE</sequence>
<dbReference type="PANTHER" id="PTHR30061">
    <property type="entry name" value="MALTOSE-BINDING PERIPLASMIC PROTEIN"/>
    <property type="match status" value="1"/>
</dbReference>
<evidence type="ECO:0000256" key="3">
    <source>
        <dbReference type="ARBA" id="ARBA00022729"/>
    </source>
</evidence>
<evidence type="ECO:0000256" key="4">
    <source>
        <dbReference type="SAM" id="SignalP"/>
    </source>
</evidence>
<reference evidence="5 6" key="1">
    <citation type="submission" date="2018-10" db="EMBL/GenBank/DDBJ databases">
        <title>Bacillus Keqinensis sp. nov., a moderately halophilic bacterium isolated from a saline-alkaline lake.</title>
        <authorList>
            <person name="Wang H."/>
        </authorList>
    </citation>
    <scope>NUCLEOTIDE SEQUENCE [LARGE SCALE GENOMIC DNA]</scope>
    <source>
        <strain evidence="5 6">KQ-3</strain>
    </source>
</reference>
<dbReference type="GO" id="GO:1901982">
    <property type="term" value="F:maltose binding"/>
    <property type="evidence" value="ECO:0007669"/>
    <property type="project" value="TreeGrafter"/>
</dbReference>
<dbReference type="GO" id="GO:0042956">
    <property type="term" value="P:maltodextrin transmembrane transport"/>
    <property type="evidence" value="ECO:0007669"/>
    <property type="project" value="TreeGrafter"/>
</dbReference>
<comment type="caution">
    <text evidence="5">The sequence shown here is derived from an EMBL/GenBank/DDBJ whole genome shotgun (WGS) entry which is preliminary data.</text>
</comment>
<keyword evidence="6" id="KW-1185">Reference proteome</keyword>
<comment type="similarity">
    <text evidence="1">Belongs to the bacterial solute-binding protein 1 family.</text>
</comment>
<dbReference type="PROSITE" id="PS51257">
    <property type="entry name" value="PROKAR_LIPOPROTEIN"/>
    <property type="match status" value="1"/>
</dbReference>
<name>A0A3M7TQY9_9BACI</name>
<gene>
    <name evidence="5" type="ORF">EBO34_13225</name>
</gene>
<evidence type="ECO:0000313" key="5">
    <source>
        <dbReference type="EMBL" id="RNA67677.1"/>
    </source>
</evidence>
<dbReference type="Pfam" id="PF01547">
    <property type="entry name" value="SBP_bac_1"/>
    <property type="match status" value="1"/>
</dbReference>
<dbReference type="OrthoDB" id="9782846at2"/>